<reference evidence="1 2" key="1">
    <citation type="journal article" date="2016" name="Antonie Van Leeuwenhoek">
        <title>Dongia soli sp. nov., isolated from soil from Dokdo, Korea.</title>
        <authorList>
            <person name="Kim D.U."/>
            <person name="Lee H."/>
            <person name="Kim H."/>
            <person name="Kim S.G."/>
            <person name="Ka J.O."/>
        </authorList>
    </citation>
    <scope>NUCLEOTIDE SEQUENCE [LARGE SCALE GENOMIC DNA]</scope>
    <source>
        <strain evidence="1 2">D78</strain>
    </source>
</reference>
<dbReference type="Proteomes" id="UP001279642">
    <property type="component" value="Unassembled WGS sequence"/>
</dbReference>
<proteinExistence type="predicted"/>
<protein>
    <submittedName>
        <fullName evidence="1">Uncharacterized protein</fullName>
    </submittedName>
</protein>
<dbReference type="RefSeq" id="WP_320510505.1">
    <property type="nucleotide sequence ID" value="NZ_JAXCLW010000010.1"/>
</dbReference>
<dbReference type="EMBL" id="JAXCLW010000010">
    <property type="protein sequence ID" value="MDY0885430.1"/>
    <property type="molecule type" value="Genomic_DNA"/>
</dbReference>
<evidence type="ECO:0000313" key="1">
    <source>
        <dbReference type="EMBL" id="MDY0885430.1"/>
    </source>
</evidence>
<evidence type="ECO:0000313" key="2">
    <source>
        <dbReference type="Proteomes" id="UP001279642"/>
    </source>
</evidence>
<comment type="caution">
    <text evidence="1">The sequence shown here is derived from an EMBL/GenBank/DDBJ whole genome shotgun (WGS) entry which is preliminary data.</text>
</comment>
<name>A0ABU5EG86_9PROT</name>
<sequence>MTNGMSAVQPRWNFEALRDSDVETEPTQRDQFNNDDVGLADALVREVIQNSSDAARENQQVKVRFSFRTLENKAAGELRELFGGLTKHLQSCNLDCSPFDQQVARILVIEDFNTTGLTGNYDAFDKGNFTNFWRRHGRSAKGGQAGGRWGLGKLVFSSSSRIRTFFGLTLRDGDNGPLAMAQAVLSVHEIDGERFPAHGFWFANSTPKGLQLPVTDAGVIARLRTLLGFVRENQTGLSVVIPYVHDGINEAAVIAGVINNYYFQILDGRLVAEVGDTVIDKKSFHQIAAGLPAAGAGIPFAFVEAVSEKLKTSPDLTAAKPVGKDGLEQSVFDPETLKSLKSRFAAGEMIHARIPVQLSNRDGSKPSSYFDLFLKMLPENAQSFALFARGPITLVGERRYFQGSPAYGALVARDPAVAAFLGDAENPAHTAWNSHAEKLEKNWRNPAPVLAAVRHSLRHFYDLIAERIEREDPDALIDFFSLPDKTKPARVSRRKTPPARLQLPPRQKAIIIKPQKGGFELTAGPGAAAWTYPRNIRIRVAYDIIGADPFKRHSPFDFDFTKGDISLSPAGATVAEKAKNVLVLEAADSNFRLEAAGFDENRDIVVDARAQA</sequence>
<keyword evidence="2" id="KW-1185">Reference proteome</keyword>
<organism evidence="1 2">
    <name type="scientific">Dongia soli</name>
    <dbReference type="NCBI Taxonomy" id="600628"/>
    <lineage>
        <taxon>Bacteria</taxon>
        <taxon>Pseudomonadati</taxon>
        <taxon>Pseudomonadota</taxon>
        <taxon>Alphaproteobacteria</taxon>
        <taxon>Rhodospirillales</taxon>
        <taxon>Dongiaceae</taxon>
        <taxon>Dongia</taxon>
    </lineage>
</organism>
<gene>
    <name evidence="1" type="ORF">SMD27_21500</name>
</gene>
<accession>A0ABU5EG86</accession>